<dbReference type="InterPro" id="IPR001647">
    <property type="entry name" value="HTH_TetR"/>
</dbReference>
<organism evidence="6 7">
    <name type="scientific">Lentzea waywayandensis</name>
    <dbReference type="NCBI Taxonomy" id="84724"/>
    <lineage>
        <taxon>Bacteria</taxon>
        <taxon>Bacillati</taxon>
        <taxon>Actinomycetota</taxon>
        <taxon>Actinomycetes</taxon>
        <taxon>Pseudonocardiales</taxon>
        <taxon>Pseudonocardiaceae</taxon>
        <taxon>Lentzea</taxon>
    </lineage>
</organism>
<gene>
    <name evidence="6" type="ORF">SAMN04488564_115174</name>
</gene>
<keyword evidence="1" id="KW-0805">Transcription regulation</keyword>
<evidence type="ECO:0000259" key="5">
    <source>
        <dbReference type="PROSITE" id="PS50977"/>
    </source>
</evidence>
<dbReference type="PANTHER" id="PTHR30055:SF148">
    <property type="entry name" value="TETR-FAMILY TRANSCRIPTIONAL REGULATOR"/>
    <property type="match status" value="1"/>
</dbReference>
<accession>A0A1I6FFY5</accession>
<dbReference type="AlphaFoldDB" id="A0A1I6FFY5"/>
<dbReference type="GO" id="GO:0003700">
    <property type="term" value="F:DNA-binding transcription factor activity"/>
    <property type="evidence" value="ECO:0007669"/>
    <property type="project" value="TreeGrafter"/>
</dbReference>
<dbReference type="InterPro" id="IPR009057">
    <property type="entry name" value="Homeodomain-like_sf"/>
</dbReference>
<reference evidence="7" key="1">
    <citation type="submission" date="2016-10" db="EMBL/GenBank/DDBJ databases">
        <authorList>
            <person name="Varghese N."/>
            <person name="Submissions S."/>
        </authorList>
    </citation>
    <scope>NUCLEOTIDE SEQUENCE [LARGE SCALE GENOMIC DNA]</scope>
    <source>
        <strain evidence="7">DSM 44232</strain>
    </source>
</reference>
<sequence>MGSSSTAHRGNRHGRSEEARQAVLEAADDLLAERGFAGVTIEGIAARAGVAKQTIYRWWPSKVDVLLEAFTEDMAEHLTPQDHGDLGTDLRTHLANLAEFLTDSDPGAVFRALTGQAQHDPHLATRLRDDHLSHQRDRDRLPLHRAIERGDLPADLDVDAALDHLVGPIYYRVLVTGSPVPRTFTDDLVAAFLHRHHRPN</sequence>
<protein>
    <submittedName>
        <fullName evidence="6">DNA-binding transcriptional regulator, AcrR family</fullName>
    </submittedName>
</protein>
<feature type="domain" description="HTH tetR-type" evidence="5">
    <location>
        <begin position="17"/>
        <end position="77"/>
    </location>
</feature>
<dbReference type="EMBL" id="FOYL01000015">
    <property type="protein sequence ID" value="SFR28865.1"/>
    <property type="molecule type" value="Genomic_DNA"/>
</dbReference>
<dbReference type="PRINTS" id="PR00455">
    <property type="entry name" value="HTHTETR"/>
</dbReference>
<evidence type="ECO:0000256" key="1">
    <source>
        <dbReference type="ARBA" id="ARBA00023015"/>
    </source>
</evidence>
<dbReference type="PROSITE" id="PS50977">
    <property type="entry name" value="HTH_TETR_2"/>
    <property type="match status" value="1"/>
</dbReference>
<dbReference type="Gene3D" id="1.10.357.10">
    <property type="entry name" value="Tetracycline Repressor, domain 2"/>
    <property type="match status" value="1"/>
</dbReference>
<dbReference type="InterPro" id="IPR036271">
    <property type="entry name" value="Tet_transcr_reg_TetR-rel_C_sf"/>
</dbReference>
<keyword evidence="7" id="KW-1185">Reference proteome</keyword>
<keyword evidence="3" id="KW-0804">Transcription</keyword>
<name>A0A1I6FFY5_9PSEU</name>
<feature type="DNA-binding region" description="H-T-H motif" evidence="4">
    <location>
        <begin position="40"/>
        <end position="59"/>
    </location>
</feature>
<keyword evidence="2 4" id="KW-0238">DNA-binding</keyword>
<evidence type="ECO:0000313" key="6">
    <source>
        <dbReference type="EMBL" id="SFR28865.1"/>
    </source>
</evidence>
<dbReference type="Pfam" id="PF16859">
    <property type="entry name" value="TetR_C_11"/>
    <property type="match status" value="1"/>
</dbReference>
<dbReference type="GO" id="GO:0000976">
    <property type="term" value="F:transcription cis-regulatory region binding"/>
    <property type="evidence" value="ECO:0007669"/>
    <property type="project" value="TreeGrafter"/>
</dbReference>
<dbReference type="RefSeq" id="WP_093605269.1">
    <property type="nucleotide sequence ID" value="NZ_FOYL01000015.1"/>
</dbReference>
<dbReference type="Proteomes" id="UP000198583">
    <property type="component" value="Unassembled WGS sequence"/>
</dbReference>
<dbReference type="InterPro" id="IPR011075">
    <property type="entry name" value="TetR_C"/>
</dbReference>
<evidence type="ECO:0000256" key="4">
    <source>
        <dbReference type="PROSITE-ProRule" id="PRU00335"/>
    </source>
</evidence>
<dbReference type="OrthoDB" id="9796019at2"/>
<dbReference type="SUPFAM" id="SSF48498">
    <property type="entry name" value="Tetracyclin repressor-like, C-terminal domain"/>
    <property type="match status" value="1"/>
</dbReference>
<dbReference type="Pfam" id="PF00440">
    <property type="entry name" value="TetR_N"/>
    <property type="match status" value="1"/>
</dbReference>
<proteinExistence type="predicted"/>
<dbReference type="Gene3D" id="1.10.10.60">
    <property type="entry name" value="Homeodomain-like"/>
    <property type="match status" value="1"/>
</dbReference>
<evidence type="ECO:0000256" key="3">
    <source>
        <dbReference type="ARBA" id="ARBA00023163"/>
    </source>
</evidence>
<dbReference type="SUPFAM" id="SSF46689">
    <property type="entry name" value="Homeodomain-like"/>
    <property type="match status" value="1"/>
</dbReference>
<evidence type="ECO:0000256" key="2">
    <source>
        <dbReference type="ARBA" id="ARBA00023125"/>
    </source>
</evidence>
<dbReference type="InterPro" id="IPR050109">
    <property type="entry name" value="HTH-type_TetR-like_transc_reg"/>
</dbReference>
<dbReference type="STRING" id="84724.SAMN04488564_115174"/>
<evidence type="ECO:0000313" key="7">
    <source>
        <dbReference type="Proteomes" id="UP000198583"/>
    </source>
</evidence>
<dbReference type="PANTHER" id="PTHR30055">
    <property type="entry name" value="HTH-TYPE TRANSCRIPTIONAL REGULATOR RUTR"/>
    <property type="match status" value="1"/>
</dbReference>